<dbReference type="EMBL" id="JANATA010000008">
    <property type="protein sequence ID" value="MCP3428559.1"/>
    <property type="molecule type" value="Genomic_DNA"/>
</dbReference>
<dbReference type="SUPFAM" id="SSF53328">
    <property type="entry name" value="Formyltransferase"/>
    <property type="match status" value="1"/>
</dbReference>
<feature type="domain" description="Formyl transferase N-terminal" evidence="1">
    <location>
        <begin position="49"/>
        <end position="137"/>
    </location>
</feature>
<gene>
    <name evidence="2" type="ORF">NLF92_06320</name>
</gene>
<sequence>MIRIDNINHPKKKVLFLGYDQTQTTIIDALIANECAVDHTQDIIDTISGYDYVISYGYAHILKQRTLDSFGCPVFNLHISYLPYNRGAHPNFWSFYDNTPSGVTIHLIDSGIDTGPIVQQRYVNFKASDDTFVKTHAVLEQNMEDLFLEFLPSMLNDTWTAKKQRGKGTIHFVKDLPHNFSGWNAKIFDELERLDLEGLKYDTK</sequence>
<dbReference type="Gene3D" id="3.40.50.170">
    <property type="entry name" value="Formyl transferase, N-terminal domain"/>
    <property type="match status" value="1"/>
</dbReference>
<dbReference type="Proteomes" id="UP001165413">
    <property type="component" value="Unassembled WGS sequence"/>
</dbReference>
<evidence type="ECO:0000313" key="3">
    <source>
        <dbReference type="Proteomes" id="UP001165413"/>
    </source>
</evidence>
<dbReference type="InterPro" id="IPR036477">
    <property type="entry name" value="Formyl_transf_N_sf"/>
</dbReference>
<dbReference type="RefSeq" id="WP_254099943.1">
    <property type="nucleotide sequence ID" value="NZ_JANATA010000008.1"/>
</dbReference>
<proteinExistence type="predicted"/>
<dbReference type="InterPro" id="IPR002376">
    <property type="entry name" value="Formyl_transf_N"/>
</dbReference>
<organism evidence="2 3">
    <name type="scientific">Opacimonas viscosa</name>
    <dbReference type="NCBI Taxonomy" id="2961944"/>
    <lineage>
        <taxon>Bacteria</taxon>
        <taxon>Pseudomonadati</taxon>
        <taxon>Pseudomonadota</taxon>
        <taxon>Gammaproteobacteria</taxon>
        <taxon>Alteromonadales</taxon>
        <taxon>Alteromonadaceae</taxon>
        <taxon>Opacimonas</taxon>
    </lineage>
</organism>
<name>A0AA42BLF8_9ALTE</name>
<protein>
    <recommendedName>
        <fullName evidence="1">Formyl transferase N-terminal domain-containing protein</fullName>
    </recommendedName>
</protein>
<dbReference type="GO" id="GO:0005829">
    <property type="term" value="C:cytosol"/>
    <property type="evidence" value="ECO:0007669"/>
    <property type="project" value="TreeGrafter"/>
</dbReference>
<evidence type="ECO:0000259" key="1">
    <source>
        <dbReference type="Pfam" id="PF00551"/>
    </source>
</evidence>
<dbReference type="GO" id="GO:0004479">
    <property type="term" value="F:methionyl-tRNA formyltransferase activity"/>
    <property type="evidence" value="ECO:0007669"/>
    <property type="project" value="TreeGrafter"/>
</dbReference>
<dbReference type="PANTHER" id="PTHR11138:SF5">
    <property type="entry name" value="METHIONYL-TRNA FORMYLTRANSFERASE, MITOCHONDRIAL"/>
    <property type="match status" value="1"/>
</dbReference>
<dbReference type="AlphaFoldDB" id="A0AA42BLF8"/>
<dbReference type="PANTHER" id="PTHR11138">
    <property type="entry name" value="METHIONYL-TRNA FORMYLTRANSFERASE"/>
    <property type="match status" value="1"/>
</dbReference>
<keyword evidence="3" id="KW-1185">Reference proteome</keyword>
<dbReference type="Pfam" id="PF00551">
    <property type="entry name" value="Formyl_trans_N"/>
    <property type="match status" value="1"/>
</dbReference>
<evidence type="ECO:0000313" key="2">
    <source>
        <dbReference type="EMBL" id="MCP3428559.1"/>
    </source>
</evidence>
<reference evidence="2" key="1">
    <citation type="submission" date="2022-07" db="EMBL/GenBank/DDBJ databases">
        <title>Characterization of the Novel Bacterium Alteromonas immobilis LMIT006 and Alteromonas gregis LMIT007.</title>
        <authorList>
            <person name="Lin X."/>
        </authorList>
    </citation>
    <scope>NUCLEOTIDE SEQUENCE</scope>
    <source>
        <strain evidence="2">LMIT007</strain>
    </source>
</reference>
<accession>A0AA42BLF8</accession>
<comment type="caution">
    <text evidence="2">The sequence shown here is derived from an EMBL/GenBank/DDBJ whole genome shotgun (WGS) entry which is preliminary data.</text>
</comment>